<name>A0A8K0UY29_9AGAR</name>
<dbReference type="Proteomes" id="UP000813824">
    <property type="component" value="Unassembled WGS sequence"/>
</dbReference>
<dbReference type="Pfam" id="PF14780">
    <property type="entry name" value="NEPRO_N"/>
    <property type="match status" value="1"/>
</dbReference>
<proteinExistence type="predicted"/>
<dbReference type="InterPro" id="IPR027951">
    <property type="entry name" value="Nepro_N"/>
</dbReference>
<sequence length="336" mass="37314">MRSQGNFPMGSSCPRSNLAQEHCTVVDKVLKDLKSCTRRLHAALLSQHTELRILDQLYYKGNNQHRTALFWNRIEEVRRFGKRVEKLEVYDTVESLRVSFWTPQNTLTAKNVKGAWTHVPGYTAVQATLNRIKACKILMDKMHQCLTKTYDQLNLNMQTGAFLQLILTVTAITSRLAMLLDEVRTAVDAAWEACSQLLTILQAPGPSSTPTPNPPVTSLVSEDVEEAAVENASRLNQNISTFISSDTAGITQDIAPSITQQQDDDELVEVYSLSGTATSIAFRTLGGRGGVIPNPSIRRQSSQKAEQTNVAPKSTNPPRRIGKKKKRDAIDDIFGF</sequence>
<evidence type="ECO:0000313" key="3">
    <source>
        <dbReference type="EMBL" id="KAH8106699.1"/>
    </source>
</evidence>
<dbReference type="AlphaFoldDB" id="A0A8K0UY29"/>
<feature type="compositionally biased region" description="Polar residues" evidence="1">
    <location>
        <begin position="297"/>
        <end position="317"/>
    </location>
</feature>
<feature type="domain" description="Nucleolus and neural progenitor protein-like N-terminal" evidence="2">
    <location>
        <begin position="27"/>
        <end position="183"/>
    </location>
</feature>
<gene>
    <name evidence="3" type="ORF">BXZ70DRAFT_914718</name>
</gene>
<protein>
    <recommendedName>
        <fullName evidence="2">Nucleolus and neural progenitor protein-like N-terminal domain-containing protein</fullName>
    </recommendedName>
</protein>
<dbReference type="OrthoDB" id="114080at2759"/>
<comment type="caution">
    <text evidence="3">The sequence shown here is derived from an EMBL/GenBank/DDBJ whole genome shotgun (WGS) entry which is preliminary data.</text>
</comment>
<evidence type="ECO:0000313" key="4">
    <source>
        <dbReference type="Proteomes" id="UP000813824"/>
    </source>
</evidence>
<keyword evidence="4" id="KW-1185">Reference proteome</keyword>
<feature type="region of interest" description="Disordered" evidence="1">
    <location>
        <begin position="288"/>
        <end position="336"/>
    </location>
</feature>
<dbReference type="EMBL" id="JAEVFJ010000002">
    <property type="protein sequence ID" value="KAH8106699.1"/>
    <property type="molecule type" value="Genomic_DNA"/>
</dbReference>
<organism evidence="3 4">
    <name type="scientific">Cristinia sonorae</name>
    <dbReference type="NCBI Taxonomy" id="1940300"/>
    <lineage>
        <taxon>Eukaryota</taxon>
        <taxon>Fungi</taxon>
        <taxon>Dikarya</taxon>
        <taxon>Basidiomycota</taxon>
        <taxon>Agaricomycotina</taxon>
        <taxon>Agaricomycetes</taxon>
        <taxon>Agaricomycetidae</taxon>
        <taxon>Agaricales</taxon>
        <taxon>Pleurotineae</taxon>
        <taxon>Stephanosporaceae</taxon>
        <taxon>Cristinia</taxon>
    </lineage>
</organism>
<accession>A0A8K0UY29</accession>
<reference evidence="3" key="1">
    <citation type="journal article" date="2021" name="New Phytol.">
        <title>Evolutionary innovations through gain and loss of genes in the ectomycorrhizal Boletales.</title>
        <authorList>
            <person name="Wu G."/>
            <person name="Miyauchi S."/>
            <person name="Morin E."/>
            <person name="Kuo A."/>
            <person name="Drula E."/>
            <person name="Varga T."/>
            <person name="Kohler A."/>
            <person name="Feng B."/>
            <person name="Cao Y."/>
            <person name="Lipzen A."/>
            <person name="Daum C."/>
            <person name="Hundley H."/>
            <person name="Pangilinan J."/>
            <person name="Johnson J."/>
            <person name="Barry K."/>
            <person name="LaButti K."/>
            <person name="Ng V."/>
            <person name="Ahrendt S."/>
            <person name="Min B."/>
            <person name="Choi I.G."/>
            <person name="Park H."/>
            <person name="Plett J.M."/>
            <person name="Magnuson J."/>
            <person name="Spatafora J.W."/>
            <person name="Nagy L.G."/>
            <person name="Henrissat B."/>
            <person name="Grigoriev I.V."/>
            <person name="Yang Z.L."/>
            <person name="Xu J."/>
            <person name="Martin F.M."/>
        </authorList>
    </citation>
    <scope>NUCLEOTIDE SEQUENCE</scope>
    <source>
        <strain evidence="3">KKN 215</strain>
    </source>
</reference>
<evidence type="ECO:0000256" key="1">
    <source>
        <dbReference type="SAM" id="MobiDB-lite"/>
    </source>
</evidence>
<evidence type="ECO:0000259" key="2">
    <source>
        <dbReference type="Pfam" id="PF14780"/>
    </source>
</evidence>